<sequence>MLNTFEKNIFKSSIQKNPETMYKPIRTLLIILFISWGCVATAQLNSIPKDGEIFVNPEFGDNLNKGTKDHPIKSVYEAAQRINHANGKGSITIYLSEGIHGLDKTVTFHPANWHFTKENRLTIRAEILPDSVSWDQGKMPVIISTMPLNFKPYGNDDPLHGASYGLQIETSHVTIQGLRILGTPVHETPKEGYVKRNYPIVREGMDLTDLRITQCLFLGDIHAIPNHLSILASGHGIEVDHCVFYGVKDAVVFWQTNEPAVGCSMHHNLIVNNYGGAVWAWTVASDFKYYNNVVSNTNVFWEIGKNEQMTYNLSNSIVLGYNELLNKNGGAFGYGEPADTSKLIYKNDVIIKKKGAVELDKNPTSKNYLHLKPGSIGSELGVGLFLK</sequence>
<dbReference type="OrthoDB" id="646288at2"/>
<dbReference type="Proteomes" id="UP000190339">
    <property type="component" value="Unassembled WGS sequence"/>
</dbReference>
<dbReference type="SUPFAM" id="SSF51126">
    <property type="entry name" value="Pectin lyase-like"/>
    <property type="match status" value="1"/>
</dbReference>
<organism evidence="1 2">
    <name type="scientific">Maribacter arcticus</name>
    <dbReference type="NCBI Taxonomy" id="561365"/>
    <lineage>
        <taxon>Bacteria</taxon>
        <taxon>Pseudomonadati</taxon>
        <taxon>Bacteroidota</taxon>
        <taxon>Flavobacteriia</taxon>
        <taxon>Flavobacteriales</taxon>
        <taxon>Flavobacteriaceae</taxon>
        <taxon>Maribacter</taxon>
    </lineage>
</organism>
<dbReference type="AlphaFoldDB" id="A0A1T5A4Z3"/>
<gene>
    <name evidence="1" type="ORF">SAMN05660866_00582</name>
</gene>
<name>A0A1T5A4Z3_9FLAO</name>
<evidence type="ECO:0008006" key="3">
    <source>
        <dbReference type="Google" id="ProtNLM"/>
    </source>
</evidence>
<dbReference type="InterPro" id="IPR011050">
    <property type="entry name" value="Pectin_lyase_fold/virulence"/>
</dbReference>
<dbReference type="Gene3D" id="2.160.20.10">
    <property type="entry name" value="Single-stranded right-handed beta-helix, Pectin lyase-like"/>
    <property type="match status" value="1"/>
</dbReference>
<dbReference type="RefSeq" id="WP_079511105.1">
    <property type="nucleotide sequence ID" value="NZ_FUYL01000002.1"/>
</dbReference>
<protein>
    <recommendedName>
        <fullName evidence="3">Right handed beta helix region</fullName>
    </recommendedName>
</protein>
<reference evidence="2" key="1">
    <citation type="submission" date="2017-02" db="EMBL/GenBank/DDBJ databases">
        <authorList>
            <person name="Varghese N."/>
            <person name="Submissions S."/>
        </authorList>
    </citation>
    <scope>NUCLEOTIDE SEQUENCE [LARGE SCALE GENOMIC DNA]</scope>
    <source>
        <strain evidence="2">DSM 23546</strain>
    </source>
</reference>
<accession>A0A1T5A4Z3</accession>
<evidence type="ECO:0000313" key="1">
    <source>
        <dbReference type="EMBL" id="SKB29975.1"/>
    </source>
</evidence>
<dbReference type="EMBL" id="FUYL01000002">
    <property type="protein sequence ID" value="SKB29975.1"/>
    <property type="molecule type" value="Genomic_DNA"/>
</dbReference>
<dbReference type="InterPro" id="IPR012334">
    <property type="entry name" value="Pectin_lyas_fold"/>
</dbReference>
<evidence type="ECO:0000313" key="2">
    <source>
        <dbReference type="Proteomes" id="UP000190339"/>
    </source>
</evidence>
<keyword evidence="2" id="KW-1185">Reference proteome</keyword>
<proteinExistence type="predicted"/>